<sequence>MLGALTSPALEIFENTMTIRKSYTTASIALALAGGLILSGCDNSYDSSDSAVMEVEQVEDAAPAAEEEAAPVVAEAPAETADTAPTETLPPAVQSSEESVQPESETLFY</sequence>
<comment type="caution">
    <text evidence="2">The sequence shown here is derived from an EMBL/GenBank/DDBJ whole genome shotgun (WGS) entry which is preliminary data.</text>
</comment>
<proteinExistence type="predicted"/>
<feature type="compositionally biased region" description="Low complexity" evidence="1">
    <location>
        <begin position="60"/>
        <end position="109"/>
    </location>
</feature>
<organism evidence="2 3">
    <name type="scientific">Brevundimonas terrae</name>
    <dbReference type="NCBI Taxonomy" id="363631"/>
    <lineage>
        <taxon>Bacteria</taxon>
        <taxon>Pseudomonadati</taxon>
        <taxon>Pseudomonadota</taxon>
        <taxon>Alphaproteobacteria</taxon>
        <taxon>Caulobacterales</taxon>
        <taxon>Caulobacteraceae</taxon>
        <taxon>Brevundimonas</taxon>
    </lineage>
</organism>
<reference evidence="3" key="1">
    <citation type="journal article" date="2019" name="Int. J. Syst. Evol. Microbiol.">
        <title>The Global Catalogue of Microorganisms (GCM) 10K type strain sequencing project: providing services to taxonomists for standard genome sequencing and annotation.</title>
        <authorList>
            <consortium name="The Broad Institute Genomics Platform"/>
            <consortium name="The Broad Institute Genome Sequencing Center for Infectious Disease"/>
            <person name="Wu L."/>
            <person name="Ma J."/>
        </authorList>
    </citation>
    <scope>NUCLEOTIDE SEQUENCE [LARGE SCALE GENOMIC DNA]</scope>
    <source>
        <strain evidence="3">JCM 13476</strain>
    </source>
</reference>
<dbReference type="EMBL" id="BAAAEJ010000007">
    <property type="protein sequence ID" value="GAA0392506.1"/>
    <property type="molecule type" value="Genomic_DNA"/>
</dbReference>
<dbReference type="RefSeq" id="WP_167176307.1">
    <property type="nucleotide sequence ID" value="NZ_BAAAEJ010000007.1"/>
</dbReference>
<evidence type="ECO:0000313" key="3">
    <source>
        <dbReference type="Proteomes" id="UP001500791"/>
    </source>
</evidence>
<accession>A0ABP3I9K0</accession>
<keyword evidence="3" id="KW-1185">Reference proteome</keyword>
<gene>
    <name evidence="2" type="ORF">GCM10009093_18880</name>
</gene>
<evidence type="ECO:0000256" key="1">
    <source>
        <dbReference type="SAM" id="MobiDB-lite"/>
    </source>
</evidence>
<protein>
    <submittedName>
        <fullName evidence="2">Uncharacterized protein</fullName>
    </submittedName>
</protein>
<dbReference type="Proteomes" id="UP001500791">
    <property type="component" value="Unassembled WGS sequence"/>
</dbReference>
<evidence type="ECO:0000313" key="2">
    <source>
        <dbReference type="EMBL" id="GAA0392506.1"/>
    </source>
</evidence>
<feature type="region of interest" description="Disordered" evidence="1">
    <location>
        <begin position="48"/>
        <end position="109"/>
    </location>
</feature>
<name>A0ABP3I9K0_9CAUL</name>